<keyword evidence="1" id="KW-0328">Glycosyltransferase</keyword>
<reference evidence="3 4" key="1">
    <citation type="journal article" date="2016" name="Nat. Commun.">
        <title>Thousands of microbial genomes shed light on interconnected biogeochemical processes in an aquifer system.</title>
        <authorList>
            <person name="Anantharaman K."/>
            <person name="Brown C.T."/>
            <person name="Hug L.A."/>
            <person name="Sharon I."/>
            <person name="Castelle C.J."/>
            <person name="Probst A.J."/>
            <person name="Thomas B.C."/>
            <person name="Singh A."/>
            <person name="Wilkins M.J."/>
            <person name="Karaoz U."/>
            <person name="Brodie E.L."/>
            <person name="Williams K.H."/>
            <person name="Hubbard S.S."/>
            <person name="Banfield J.F."/>
        </authorList>
    </citation>
    <scope>NUCLEOTIDE SEQUENCE [LARGE SCALE GENOMIC DNA]</scope>
</reference>
<protein>
    <submittedName>
        <fullName evidence="3">Uncharacterized protein</fullName>
    </submittedName>
</protein>
<dbReference type="PANTHER" id="PTHR30160">
    <property type="entry name" value="TETRAACYLDISACCHARIDE 4'-KINASE-RELATED"/>
    <property type="match status" value="1"/>
</dbReference>
<proteinExistence type="predicted"/>
<dbReference type="Gene3D" id="3.40.50.2000">
    <property type="entry name" value="Glycogen Phosphorylase B"/>
    <property type="match status" value="2"/>
</dbReference>
<dbReference type="Pfam" id="PF01075">
    <property type="entry name" value="Glyco_transf_9"/>
    <property type="match status" value="1"/>
</dbReference>
<dbReference type="CDD" id="cd03789">
    <property type="entry name" value="GT9_LPS_heptosyltransferase"/>
    <property type="match status" value="1"/>
</dbReference>
<dbReference type="GO" id="GO:0009244">
    <property type="term" value="P:lipopolysaccharide core region biosynthetic process"/>
    <property type="evidence" value="ECO:0007669"/>
    <property type="project" value="TreeGrafter"/>
</dbReference>
<dbReference type="Proteomes" id="UP000179344">
    <property type="component" value="Unassembled WGS sequence"/>
</dbReference>
<sequence length="342" mass="37581">MSEIRSAAGRVLVIVVARIGDTLLVTPALRAIGQAFPGGWLVVMAHPKRKAVLEHLPFVGEVKSITKHSARLKGWLGRSRFDIAFVYGADASLVAYALRVARRVYAFDRLGDAIISPRLTSVAPPGASLHAVEERLLLPRAAGIEAGDMRLAYRVTPAEQARARDWIARHIGHEAHPLIGIQMFSFPTKSHRDWPVGHFIELMQRTIARYNNSRFVILGDKSARARCAEVLRALPRHVVIAAGRFSLRETAAIIQQLDLYVGVDTGPTHVAGALGVNMVALYHYNYPGRNLAPLAHPGCRIIEHPLTLVPGRHEAGMEQISVDRVWEEARALLEARSQASSS</sequence>
<dbReference type="InterPro" id="IPR051199">
    <property type="entry name" value="LPS_LOS_Heptosyltrfase"/>
</dbReference>
<dbReference type="EMBL" id="MFST01000080">
    <property type="protein sequence ID" value="OGI44130.1"/>
    <property type="molecule type" value="Genomic_DNA"/>
</dbReference>
<evidence type="ECO:0000256" key="1">
    <source>
        <dbReference type="ARBA" id="ARBA00022676"/>
    </source>
</evidence>
<name>A0A1F6TG69_9PROT</name>
<organism evidence="3 4">
    <name type="scientific">Candidatus Muproteobacteria bacterium RBG_16_65_31</name>
    <dbReference type="NCBI Taxonomy" id="1817759"/>
    <lineage>
        <taxon>Bacteria</taxon>
        <taxon>Pseudomonadati</taxon>
        <taxon>Pseudomonadota</taxon>
        <taxon>Candidatus Muproteobacteria</taxon>
    </lineage>
</organism>
<dbReference type="PANTHER" id="PTHR30160:SF7">
    <property type="entry name" value="ADP-HEPTOSE--LPS HEPTOSYLTRANSFERASE 2"/>
    <property type="match status" value="1"/>
</dbReference>
<dbReference type="InterPro" id="IPR002201">
    <property type="entry name" value="Glyco_trans_9"/>
</dbReference>
<evidence type="ECO:0000256" key="2">
    <source>
        <dbReference type="ARBA" id="ARBA00022679"/>
    </source>
</evidence>
<evidence type="ECO:0000313" key="4">
    <source>
        <dbReference type="Proteomes" id="UP000179344"/>
    </source>
</evidence>
<comment type="caution">
    <text evidence="3">The sequence shown here is derived from an EMBL/GenBank/DDBJ whole genome shotgun (WGS) entry which is preliminary data.</text>
</comment>
<dbReference type="GO" id="GO:0005829">
    <property type="term" value="C:cytosol"/>
    <property type="evidence" value="ECO:0007669"/>
    <property type="project" value="TreeGrafter"/>
</dbReference>
<dbReference type="SUPFAM" id="SSF53756">
    <property type="entry name" value="UDP-Glycosyltransferase/glycogen phosphorylase"/>
    <property type="match status" value="1"/>
</dbReference>
<evidence type="ECO:0000313" key="3">
    <source>
        <dbReference type="EMBL" id="OGI44130.1"/>
    </source>
</evidence>
<accession>A0A1F6TG69</accession>
<gene>
    <name evidence="3" type="ORF">A2V92_02390</name>
</gene>
<dbReference type="GO" id="GO:0008713">
    <property type="term" value="F:ADP-heptose-lipopolysaccharide heptosyltransferase activity"/>
    <property type="evidence" value="ECO:0007669"/>
    <property type="project" value="TreeGrafter"/>
</dbReference>
<keyword evidence="2" id="KW-0808">Transferase</keyword>
<dbReference type="AlphaFoldDB" id="A0A1F6TG69"/>